<accession>M2R4U4</accession>
<feature type="region of interest" description="Disordered" evidence="1">
    <location>
        <begin position="74"/>
        <end position="100"/>
    </location>
</feature>
<evidence type="ECO:0000313" key="3">
    <source>
        <dbReference type="Proteomes" id="UP000016930"/>
    </source>
</evidence>
<keyword evidence="3" id="KW-1185">Reference proteome</keyword>
<dbReference type="OrthoDB" id="2793621at2759"/>
<proteinExistence type="predicted"/>
<feature type="compositionally biased region" description="Acidic residues" evidence="1">
    <location>
        <begin position="74"/>
        <end position="97"/>
    </location>
</feature>
<gene>
    <name evidence="2" type="ORF">CERSUDRAFT_118272</name>
</gene>
<reference evidence="2 3" key="1">
    <citation type="journal article" date="2012" name="Proc. Natl. Acad. Sci. U.S.A.">
        <title>Comparative genomics of Ceriporiopsis subvermispora and Phanerochaete chrysosporium provide insight into selective ligninolysis.</title>
        <authorList>
            <person name="Fernandez-Fueyo E."/>
            <person name="Ruiz-Duenas F.J."/>
            <person name="Ferreira P."/>
            <person name="Floudas D."/>
            <person name="Hibbett D.S."/>
            <person name="Canessa P."/>
            <person name="Larrondo L.F."/>
            <person name="James T.Y."/>
            <person name="Seelenfreund D."/>
            <person name="Lobos S."/>
            <person name="Polanco R."/>
            <person name="Tello M."/>
            <person name="Honda Y."/>
            <person name="Watanabe T."/>
            <person name="Watanabe T."/>
            <person name="Ryu J.S."/>
            <person name="Kubicek C.P."/>
            <person name="Schmoll M."/>
            <person name="Gaskell J."/>
            <person name="Hammel K.E."/>
            <person name="St John F.J."/>
            <person name="Vanden Wymelenberg A."/>
            <person name="Sabat G."/>
            <person name="Splinter BonDurant S."/>
            <person name="Syed K."/>
            <person name="Yadav J.S."/>
            <person name="Doddapaneni H."/>
            <person name="Subramanian V."/>
            <person name="Lavin J.L."/>
            <person name="Oguiza J.A."/>
            <person name="Perez G."/>
            <person name="Pisabarro A.G."/>
            <person name="Ramirez L."/>
            <person name="Santoyo F."/>
            <person name="Master E."/>
            <person name="Coutinho P.M."/>
            <person name="Henrissat B."/>
            <person name="Lombard V."/>
            <person name="Magnuson J.K."/>
            <person name="Kuees U."/>
            <person name="Hori C."/>
            <person name="Igarashi K."/>
            <person name="Samejima M."/>
            <person name="Held B.W."/>
            <person name="Barry K.W."/>
            <person name="LaButti K.M."/>
            <person name="Lapidus A."/>
            <person name="Lindquist E.A."/>
            <person name="Lucas S.M."/>
            <person name="Riley R."/>
            <person name="Salamov A.A."/>
            <person name="Hoffmeister D."/>
            <person name="Schwenk D."/>
            <person name="Hadar Y."/>
            <person name="Yarden O."/>
            <person name="de Vries R.P."/>
            <person name="Wiebenga A."/>
            <person name="Stenlid J."/>
            <person name="Eastwood D."/>
            <person name="Grigoriev I.V."/>
            <person name="Berka R.M."/>
            <person name="Blanchette R.A."/>
            <person name="Kersten P."/>
            <person name="Martinez A.T."/>
            <person name="Vicuna R."/>
            <person name="Cullen D."/>
        </authorList>
    </citation>
    <scope>NUCLEOTIDE SEQUENCE [LARGE SCALE GENOMIC DNA]</scope>
    <source>
        <strain evidence="2 3">B</strain>
    </source>
</reference>
<name>M2R4U4_CERS8</name>
<evidence type="ECO:0000313" key="2">
    <source>
        <dbReference type="EMBL" id="EMD33232.1"/>
    </source>
</evidence>
<dbReference type="HOGENOM" id="CLU_773856_0_0_1"/>
<evidence type="ECO:0000256" key="1">
    <source>
        <dbReference type="SAM" id="MobiDB-lite"/>
    </source>
</evidence>
<protein>
    <submittedName>
        <fullName evidence="2">Uncharacterized protein</fullName>
    </submittedName>
</protein>
<dbReference type="EMBL" id="KB445807">
    <property type="protein sequence ID" value="EMD33232.1"/>
    <property type="molecule type" value="Genomic_DNA"/>
</dbReference>
<organism evidence="2 3">
    <name type="scientific">Ceriporiopsis subvermispora (strain B)</name>
    <name type="common">White-rot fungus</name>
    <name type="synonym">Gelatoporia subvermispora</name>
    <dbReference type="NCBI Taxonomy" id="914234"/>
    <lineage>
        <taxon>Eukaryota</taxon>
        <taxon>Fungi</taxon>
        <taxon>Dikarya</taxon>
        <taxon>Basidiomycota</taxon>
        <taxon>Agaricomycotina</taxon>
        <taxon>Agaricomycetes</taxon>
        <taxon>Polyporales</taxon>
        <taxon>Gelatoporiaceae</taxon>
        <taxon>Gelatoporia</taxon>
    </lineage>
</organism>
<sequence>MTMVPRLPSALSEELIPDWVCADEAAPPYSPTPPPDMPIVPDLTALGYATAMRWSMHESQARAAAAAQGCSGWLDDEDDAGVAEPEDDARDDVDADDATLHDHDPRCTLLSLPYPPEVTDIALPCAAPFSYSCPWPDTCPCSLQPHEDSRRSRFSIRLRDHIDVAIDFSGLAALDEQLIQTPHEAFAELCYSQAIHGDIGGPCSPGASTCSDAKSLETLRHHVESVETSDSESESDCDSVLDPELKPMIAAQANAASPRRPKRTVCTLHHVDVDEPLWSHHPENEALHVSFLPSAPPAIEIEKTTLGAQGVLCCLPVMQRPGAADGVGSFPTRRRSEHHVRSGVLRAFAGFRSAFTGS</sequence>
<dbReference type="Proteomes" id="UP000016930">
    <property type="component" value="Unassembled WGS sequence"/>
</dbReference>
<dbReference type="AlphaFoldDB" id="M2R4U4"/>